<accession>A0A2T0FD01</accession>
<feature type="domain" description="Clathrin/coatomer adaptor adaptin-like N-terminal" evidence="8">
    <location>
        <begin position="16"/>
        <end position="532"/>
    </location>
</feature>
<evidence type="ECO:0000256" key="2">
    <source>
        <dbReference type="ARBA" id="ARBA00006613"/>
    </source>
</evidence>
<gene>
    <name evidence="9" type="ORF">B9G98_00502</name>
</gene>
<dbReference type="GO" id="GO:0012505">
    <property type="term" value="C:endomembrane system"/>
    <property type="evidence" value="ECO:0007669"/>
    <property type="project" value="UniProtKB-SubCell"/>
</dbReference>
<dbReference type="Pfam" id="PF01602">
    <property type="entry name" value="Adaptin_N"/>
    <property type="match status" value="1"/>
</dbReference>
<dbReference type="STRING" id="45607.A0A2T0FD01"/>
<dbReference type="GO" id="GO:0006886">
    <property type="term" value="P:intracellular protein transport"/>
    <property type="evidence" value="ECO:0007669"/>
    <property type="project" value="InterPro"/>
</dbReference>
<evidence type="ECO:0000256" key="6">
    <source>
        <dbReference type="PIRNR" id="PIRNR002291"/>
    </source>
</evidence>
<dbReference type="GO" id="GO:0030276">
    <property type="term" value="F:clathrin binding"/>
    <property type="evidence" value="ECO:0007669"/>
    <property type="project" value="InterPro"/>
</dbReference>
<dbReference type="InterPro" id="IPR002553">
    <property type="entry name" value="Clathrin/coatomer_adapt-like_N"/>
</dbReference>
<comment type="caution">
    <text evidence="9">The sequence shown here is derived from an EMBL/GenBank/DDBJ whole genome shotgun (WGS) entry which is preliminary data.</text>
</comment>
<feature type="region of interest" description="Disordered" evidence="7">
    <location>
        <begin position="603"/>
        <end position="658"/>
    </location>
</feature>
<dbReference type="InterPro" id="IPR016024">
    <property type="entry name" value="ARM-type_fold"/>
</dbReference>
<dbReference type="RefSeq" id="XP_024662828.1">
    <property type="nucleotide sequence ID" value="XM_024807060.1"/>
</dbReference>
<name>A0A2T0FD01_9ASCO</name>
<proteinExistence type="inferred from homology"/>
<dbReference type="EMBL" id="NDIQ01000001">
    <property type="protein sequence ID" value="PRT52882.1"/>
    <property type="molecule type" value="Genomic_DNA"/>
</dbReference>
<dbReference type="OrthoDB" id="10254310at2759"/>
<evidence type="ECO:0000256" key="4">
    <source>
        <dbReference type="ARBA" id="ARBA00022927"/>
    </source>
</evidence>
<protein>
    <recommendedName>
        <fullName evidence="6">AP complex subunit beta</fullName>
    </recommendedName>
</protein>
<feature type="compositionally biased region" description="Polar residues" evidence="7">
    <location>
        <begin position="639"/>
        <end position="650"/>
    </location>
</feature>
<evidence type="ECO:0000313" key="10">
    <source>
        <dbReference type="Proteomes" id="UP000238350"/>
    </source>
</evidence>
<dbReference type="GO" id="GO:0016192">
    <property type="term" value="P:vesicle-mediated transport"/>
    <property type="evidence" value="ECO:0007669"/>
    <property type="project" value="InterPro"/>
</dbReference>
<dbReference type="PIRSF" id="PIRSF002291">
    <property type="entry name" value="AP_complex_beta"/>
    <property type="match status" value="1"/>
</dbReference>
<keyword evidence="4 6" id="KW-0653">Protein transport</keyword>
<dbReference type="GeneID" id="36514251"/>
<dbReference type="InterPro" id="IPR011989">
    <property type="entry name" value="ARM-like"/>
</dbReference>
<comment type="similarity">
    <text evidence="2 6">Belongs to the adaptor complexes large subunit family.</text>
</comment>
<sequence>MSDRAASAAELRADLAVDKKDKNHKTKRAALRKVIVNMTINNTDMINLFNEIVRCMAVDDLEIKKMCFLYLETYAKSRPVLASNALDILENDFDSSSPLVRALALRTVSSVPLKPFAELTCKRSLAMLKDQDAYVRKTAVFAVAKAWSADPKGPMSNELLKSLNHMLVDQNPSVVAAAVAALNELTSHHKSIVLTIDEFTVFQFAKILPDCNEWSQVYLLNAIMEYVPQSSIKAIRLIKMIMPRLKHANAAVITAAMRTLLFLSNYAADLETEVPRFGESIDQAILLLLAKPAEIQYVMLRNCIMLLQHRPDLVHLDTSPFVIKSADPVYIKISKIEVLLLLSSPKNYSDVIFELETCIGQEDETTSRRAIKTIGRLATTIPEAADSCVRVIMRNSMKGTDYNAQEGIVAMLQILRRYPDKFIHVVDDIVSLKDTIWSDVKARTVFIWLCGQYPSIVQDAPAILSEECKSAFASASSSDLQLTLLTAAIKLFLAYPVRAKMLVPRIFEIATTVDTSPDVRDRAFMYWRLLSADAGKTRDIVTTHLPAITCENIVIDEACLEELELRLGHLSTVYLKPAASLFRIAKPMKLEQSPALLPRLKTTNLRKNAPPPTPTRPQNQMSRQHSMMFAHPPRPSLGGPTTSFGHNQPMDSPALESLNEFENDKLIDI</sequence>
<evidence type="ECO:0000256" key="3">
    <source>
        <dbReference type="ARBA" id="ARBA00022448"/>
    </source>
</evidence>
<comment type="function">
    <text evidence="6">Adaptins are components of the adaptor complexes which link clathrin to receptors in coated vesicles. Clathrin-associated protein complexes are believed to interact with the cytoplasmic tails of membrane proteins, leading to their selection and concentration.</text>
</comment>
<evidence type="ECO:0000256" key="7">
    <source>
        <dbReference type="SAM" id="MobiDB-lite"/>
    </source>
</evidence>
<feature type="compositionally biased region" description="Polar residues" evidence="7">
    <location>
        <begin position="616"/>
        <end position="625"/>
    </location>
</feature>
<dbReference type="AlphaFoldDB" id="A0A2T0FD01"/>
<evidence type="ECO:0000256" key="1">
    <source>
        <dbReference type="ARBA" id="ARBA00004308"/>
    </source>
</evidence>
<dbReference type="Gene3D" id="1.25.10.10">
    <property type="entry name" value="Leucine-rich Repeat Variant"/>
    <property type="match status" value="1"/>
</dbReference>
<dbReference type="InterPro" id="IPR016342">
    <property type="entry name" value="AP_complex_bsu_1_2_4"/>
</dbReference>
<dbReference type="InterPro" id="IPR026739">
    <property type="entry name" value="AP_beta"/>
</dbReference>
<comment type="subcellular location">
    <subcellularLocation>
        <location evidence="1">Endomembrane system</location>
    </subcellularLocation>
</comment>
<reference evidence="9 10" key="1">
    <citation type="submission" date="2017-04" db="EMBL/GenBank/DDBJ databases">
        <title>Genome sequencing of [Candida] sorbophila.</title>
        <authorList>
            <person name="Ahn J.O."/>
        </authorList>
    </citation>
    <scope>NUCLEOTIDE SEQUENCE [LARGE SCALE GENOMIC DNA]</scope>
    <source>
        <strain evidence="9 10">DS02</strain>
    </source>
</reference>
<organism evidence="9 10">
    <name type="scientific">Wickerhamiella sorbophila</name>
    <dbReference type="NCBI Taxonomy" id="45607"/>
    <lineage>
        <taxon>Eukaryota</taxon>
        <taxon>Fungi</taxon>
        <taxon>Dikarya</taxon>
        <taxon>Ascomycota</taxon>
        <taxon>Saccharomycotina</taxon>
        <taxon>Dipodascomycetes</taxon>
        <taxon>Dipodascales</taxon>
        <taxon>Trichomonascaceae</taxon>
        <taxon>Wickerhamiella</taxon>
    </lineage>
</organism>
<evidence type="ECO:0000313" key="9">
    <source>
        <dbReference type="EMBL" id="PRT52882.1"/>
    </source>
</evidence>
<dbReference type="PANTHER" id="PTHR11134">
    <property type="entry name" value="ADAPTOR COMPLEX SUBUNIT BETA FAMILY MEMBER"/>
    <property type="match status" value="1"/>
</dbReference>
<evidence type="ECO:0000259" key="8">
    <source>
        <dbReference type="Pfam" id="PF01602"/>
    </source>
</evidence>
<keyword evidence="3 6" id="KW-0813">Transport</keyword>
<dbReference type="GO" id="GO:0030117">
    <property type="term" value="C:membrane coat"/>
    <property type="evidence" value="ECO:0007669"/>
    <property type="project" value="InterPro"/>
</dbReference>
<keyword evidence="5 6" id="KW-0472">Membrane</keyword>
<keyword evidence="10" id="KW-1185">Reference proteome</keyword>
<dbReference type="Proteomes" id="UP000238350">
    <property type="component" value="Unassembled WGS sequence"/>
</dbReference>
<evidence type="ECO:0000256" key="5">
    <source>
        <dbReference type="ARBA" id="ARBA00023136"/>
    </source>
</evidence>
<dbReference type="SUPFAM" id="SSF48371">
    <property type="entry name" value="ARM repeat"/>
    <property type="match status" value="1"/>
</dbReference>